<organism evidence="6 7">
    <name type="scientific">Chloroflexus aggregans (strain MD-66 / DSM 9485)</name>
    <dbReference type="NCBI Taxonomy" id="326427"/>
    <lineage>
        <taxon>Bacteria</taxon>
        <taxon>Bacillati</taxon>
        <taxon>Chloroflexota</taxon>
        <taxon>Chloroflexia</taxon>
        <taxon>Chloroflexales</taxon>
        <taxon>Chloroflexineae</taxon>
        <taxon>Chloroflexaceae</taxon>
        <taxon>Chloroflexus</taxon>
    </lineage>
</organism>
<dbReference type="HOGENOM" id="CLU_592854_0_0_0"/>
<reference evidence="6" key="1">
    <citation type="submission" date="2008-12" db="EMBL/GenBank/DDBJ databases">
        <title>Complete sequence of Chloroflexus aggregans DSM 9485.</title>
        <authorList>
            <consortium name="US DOE Joint Genome Institute"/>
            <person name="Lucas S."/>
            <person name="Copeland A."/>
            <person name="Lapidus A."/>
            <person name="Glavina del Rio T."/>
            <person name="Dalin E."/>
            <person name="Tice H."/>
            <person name="Pitluck S."/>
            <person name="Foster B."/>
            <person name="Larimer F."/>
            <person name="Land M."/>
            <person name="Hauser L."/>
            <person name="Kyrpides N."/>
            <person name="Mikhailova N."/>
            <person name="Bryant D."/>
            <person name="Richardson P."/>
        </authorList>
    </citation>
    <scope>NUCLEOTIDE SEQUENCE</scope>
    <source>
        <strain evidence="6">DSM 9485</strain>
    </source>
</reference>
<feature type="region of interest" description="Disordered" evidence="3">
    <location>
        <begin position="148"/>
        <end position="169"/>
    </location>
</feature>
<evidence type="ECO:0000256" key="3">
    <source>
        <dbReference type="SAM" id="MobiDB-lite"/>
    </source>
</evidence>
<dbReference type="KEGG" id="cag:Cagg_2569"/>
<evidence type="ECO:0000259" key="5">
    <source>
        <dbReference type="PROSITE" id="PS50043"/>
    </source>
</evidence>
<dbReference type="PRINTS" id="PR00038">
    <property type="entry name" value="HTHLUXR"/>
</dbReference>
<dbReference type="STRING" id="326427.Cagg_2569"/>
<dbReference type="RefSeq" id="WP_015941296.1">
    <property type="nucleotide sequence ID" value="NC_011831.1"/>
</dbReference>
<dbReference type="eggNOG" id="COG2197">
    <property type="taxonomic scope" value="Bacteria"/>
</dbReference>
<name>B8G436_CHLAD</name>
<dbReference type="InterPro" id="IPR015915">
    <property type="entry name" value="Kelch-typ_b-propeller"/>
</dbReference>
<dbReference type="InterPro" id="IPR000792">
    <property type="entry name" value="Tscrpt_reg_LuxR_C"/>
</dbReference>
<gene>
    <name evidence="6" type="ordered locus">Cagg_2569</name>
</gene>
<feature type="transmembrane region" description="Helical" evidence="4">
    <location>
        <begin position="180"/>
        <end position="198"/>
    </location>
</feature>
<dbReference type="InterPro" id="IPR036388">
    <property type="entry name" value="WH-like_DNA-bd_sf"/>
</dbReference>
<dbReference type="SUPFAM" id="SSF50965">
    <property type="entry name" value="Galactose oxidase, central domain"/>
    <property type="match status" value="1"/>
</dbReference>
<dbReference type="EMBL" id="CP001337">
    <property type="protein sequence ID" value="ACL25438.1"/>
    <property type="molecule type" value="Genomic_DNA"/>
</dbReference>
<dbReference type="PROSITE" id="PS00622">
    <property type="entry name" value="HTH_LUXR_1"/>
    <property type="match status" value="1"/>
</dbReference>
<dbReference type="GO" id="GO:0006355">
    <property type="term" value="P:regulation of DNA-templated transcription"/>
    <property type="evidence" value="ECO:0007669"/>
    <property type="project" value="InterPro"/>
</dbReference>
<keyword evidence="1" id="KW-0880">Kelch repeat</keyword>
<keyword evidence="4" id="KW-0812">Transmembrane</keyword>
<evidence type="ECO:0000256" key="1">
    <source>
        <dbReference type="ARBA" id="ARBA00022441"/>
    </source>
</evidence>
<dbReference type="SMART" id="SM00612">
    <property type="entry name" value="Kelch"/>
    <property type="match status" value="3"/>
</dbReference>
<dbReference type="PROSITE" id="PS50043">
    <property type="entry name" value="HTH_LUXR_2"/>
    <property type="match status" value="1"/>
</dbReference>
<keyword evidence="4" id="KW-0472">Membrane</keyword>
<evidence type="ECO:0000313" key="7">
    <source>
        <dbReference type="Proteomes" id="UP000002508"/>
    </source>
</evidence>
<dbReference type="Pfam" id="PF24681">
    <property type="entry name" value="Kelch_KLHDC2_KLHL20_DRC7"/>
    <property type="match status" value="1"/>
</dbReference>
<evidence type="ECO:0000256" key="4">
    <source>
        <dbReference type="SAM" id="Phobius"/>
    </source>
</evidence>
<feature type="region of interest" description="Disordered" evidence="3">
    <location>
        <begin position="108"/>
        <end position="135"/>
    </location>
</feature>
<dbReference type="GO" id="GO:0003677">
    <property type="term" value="F:DNA binding"/>
    <property type="evidence" value="ECO:0007669"/>
    <property type="project" value="InterPro"/>
</dbReference>
<dbReference type="InterPro" id="IPR016032">
    <property type="entry name" value="Sig_transdc_resp-reg_C-effctor"/>
</dbReference>
<dbReference type="PRINTS" id="PR00501">
    <property type="entry name" value="KELCHREPEAT"/>
</dbReference>
<evidence type="ECO:0000313" key="6">
    <source>
        <dbReference type="EMBL" id="ACL25438.1"/>
    </source>
</evidence>
<dbReference type="InterPro" id="IPR011043">
    <property type="entry name" value="Gal_Oxase/kelch_b-propeller"/>
</dbReference>
<keyword evidence="4" id="KW-1133">Transmembrane helix</keyword>
<feature type="domain" description="HTH luxR-type" evidence="5">
    <location>
        <begin position="1"/>
        <end position="65"/>
    </location>
</feature>
<dbReference type="PANTHER" id="PTHR45632:SF3">
    <property type="entry name" value="KELCH-LIKE PROTEIN 32"/>
    <property type="match status" value="1"/>
</dbReference>
<evidence type="ECO:0000256" key="2">
    <source>
        <dbReference type="ARBA" id="ARBA00022737"/>
    </source>
</evidence>
<dbReference type="CDD" id="cd06170">
    <property type="entry name" value="LuxR_C_like"/>
    <property type="match status" value="1"/>
</dbReference>
<keyword evidence="2" id="KW-0677">Repeat</keyword>
<proteinExistence type="predicted"/>
<sequence length="508" mass="55446">MTNESPISEREREILRLVATGATNQQIAVALNISVNTVKVHLRNIFAKIGVESRTEATVYAIRTGIVTVGETETVINDETLAPGEKPVTTEPVFAPTPVEPEPLITAPSADEASSVRAEGAEPVATEPVFAPTPVEPEPLITAPSATEASPVLAEPVPSPLPAPELTPSAQPQSQAVRKWLWPVGLVVVLIIAVIFFVNTRLVANPPLPVVPTTSGLIDSTQRWFIRQPLGEPRDHFALAGYDLERRLYVIGGMRNNTVVATVDRYDPDTNRWVTLTDKPTAVSYARAITLRGQIFVPGGEDERGTVSDRLEIYDPREQRWYSGAPLPAPRSRYALVAWEGQLYLIGGWDGTTIRAEVFIYDPVLDRWETGPPLPQPRQQAGVTIANGRLYLIGGEGDNGPLRESAWLEPPNSPSRRWMIIAPLPQPIARPAVIGLSNTLLVFDSERRESLSYDIAADAWSKVPLPADAQVFPDAVLLGSNVYFVGDSRAQGTLSEYRALYVIFIPGQ</sequence>
<dbReference type="SUPFAM" id="SSF117281">
    <property type="entry name" value="Kelch motif"/>
    <property type="match status" value="1"/>
</dbReference>
<keyword evidence="7" id="KW-1185">Reference proteome</keyword>
<dbReference type="SUPFAM" id="SSF46894">
    <property type="entry name" value="C-terminal effector domain of the bipartite response regulators"/>
    <property type="match status" value="1"/>
</dbReference>
<protein>
    <submittedName>
        <fullName evidence="6">Transcriptional regulator, LuxR family</fullName>
    </submittedName>
</protein>
<dbReference type="Gene3D" id="2.120.10.80">
    <property type="entry name" value="Kelch-type beta propeller"/>
    <property type="match status" value="2"/>
</dbReference>
<dbReference type="eggNOG" id="COG3055">
    <property type="taxonomic scope" value="Bacteria"/>
</dbReference>
<dbReference type="OrthoDB" id="1806906at2"/>
<dbReference type="Gene3D" id="1.10.10.10">
    <property type="entry name" value="Winged helix-like DNA-binding domain superfamily/Winged helix DNA-binding domain"/>
    <property type="match status" value="1"/>
</dbReference>
<dbReference type="InterPro" id="IPR006652">
    <property type="entry name" value="Kelch_1"/>
</dbReference>
<dbReference type="eggNOG" id="COG3147">
    <property type="taxonomic scope" value="Bacteria"/>
</dbReference>
<dbReference type="AlphaFoldDB" id="B8G436"/>
<dbReference type="SMART" id="SM00421">
    <property type="entry name" value="HTH_LUXR"/>
    <property type="match status" value="1"/>
</dbReference>
<dbReference type="Pfam" id="PF00196">
    <property type="entry name" value="GerE"/>
    <property type="match status" value="1"/>
</dbReference>
<accession>B8G436</accession>
<dbReference type="PANTHER" id="PTHR45632">
    <property type="entry name" value="LD33804P"/>
    <property type="match status" value="1"/>
</dbReference>
<dbReference type="Proteomes" id="UP000002508">
    <property type="component" value="Chromosome"/>
</dbReference>